<dbReference type="GO" id="GO:0005737">
    <property type="term" value="C:cytoplasm"/>
    <property type="evidence" value="ECO:0007669"/>
    <property type="project" value="TreeGrafter"/>
</dbReference>
<evidence type="ECO:0000256" key="5">
    <source>
        <dbReference type="PIRSR" id="PIRSR600246-1"/>
    </source>
</evidence>
<keyword evidence="2" id="KW-0378">Hydrolase</keyword>
<evidence type="ECO:0000256" key="7">
    <source>
        <dbReference type="PIRSR" id="PIRSR600246-3"/>
    </source>
</evidence>
<evidence type="ECO:0000256" key="3">
    <source>
        <dbReference type="ARBA" id="ARBA00022813"/>
    </source>
</evidence>
<gene>
    <name evidence="8" type="ORF">DNFV4_04591</name>
</gene>
<name>A0AA86N3V0_9BACT</name>
<feature type="binding site" evidence="6">
    <location>
        <begin position="207"/>
        <end position="210"/>
    </location>
    <ligand>
        <name>substrate</name>
    </ligand>
</feature>
<dbReference type="AlphaFoldDB" id="A0AA86N3V0"/>
<dbReference type="Gene3D" id="3.60.20.30">
    <property type="entry name" value="(Glycosyl)asparaginase"/>
    <property type="match status" value="1"/>
</dbReference>
<keyword evidence="9" id="KW-1185">Reference proteome</keyword>
<dbReference type="PANTHER" id="PTHR10188:SF43">
    <property type="entry name" value="ASPARAGINASE (EUROFUNG)"/>
    <property type="match status" value="1"/>
</dbReference>
<organism evidence="8 9">
    <name type="scientific">Nitrospira tepida</name>
    <dbReference type="NCBI Taxonomy" id="2973512"/>
    <lineage>
        <taxon>Bacteria</taxon>
        <taxon>Pseudomonadati</taxon>
        <taxon>Nitrospirota</taxon>
        <taxon>Nitrospiria</taxon>
        <taxon>Nitrospirales</taxon>
        <taxon>Nitrospiraceae</taxon>
        <taxon>Nitrospira</taxon>
    </lineage>
</organism>
<evidence type="ECO:0000256" key="1">
    <source>
        <dbReference type="ARBA" id="ARBA00022670"/>
    </source>
</evidence>
<evidence type="ECO:0000256" key="2">
    <source>
        <dbReference type="ARBA" id="ARBA00022801"/>
    </source>
</evidence>
<keyword evidence="1" id="KW-0645">Protease</keyword>
<feature type="active site" description="Nucleophile" evidence="5">
    <location>
        <position position="179"/>
    </location>
</feature>
<dbReference type="KEGG" id="nti:DNFV4_04591"/>
<dbReference type="CDD" id="cd04512">
    <property type="entry name" value="Ntn_Asparaginase_2_like"/>
    <property type="match status" value="1"/>
</dbReference>
<evidence type="ECO:0000256" key="4">
    <source>
        <dbReference type="ARBA" id="ARBA00069124"/>
    </source>
</evidence>
<evidence type="ECO:0000313" key="9">
    <source>
        <dbReference type="Proteomes" id="UP001179121"/>
    </source>
</evidence>
<dbReference type="RefSeq" id="WP_289271556.1">
    <property type="nucleotide sequence ID" value="NZ_OX365700.1"/>
</dbReference>
<reference evidence="8" key="1">
    <citation type="submission" date="2022-10" db="EMBL/GenBank/DDBJ databases">
        <authorList>
            <person name="Koch H."/>
        </authorList>
    </citation>
    <scope>NUCLEOTIDE SEQUENCE</scope>
    <source>
        <strain evidence="8">DNF</strain>
    </source>
</reference>
<accession>A0AA86N3V0</accession>
<dbReference type="InterPro" id="IPR029055">
    <property type="entry name" value="Ntn_hydrolases_N"/>
</dbReference>
<dbReference type="InterPro" id="IPR000246">
    <property type="entry name" value="Peptidase_T2"/>
</dbReference>
<dbReference type="PANTHER" id="PTHR10188">
    <property type="entry name" value="L-ASPARAGINASE"/>
    <property type="match status" value="1"/>
</dbReference>
<proteinExistence type="predicted"/>
<protein>
    <recommendedName>
        <fullName evidence="4">Isoaspartyl peptidase</fullName>
    </recommendedName>
</protein>
<dbReference type="SUPFAM" id="SSF56235">
    <property type="entry name" value="N-terminal nucleophile aminohydrolases (Ntn hydrolases)"/>
    <property type="match status" value="1"/>
</dbReference>
<dbReference type="Proteomes" id="UP001179121">
    <property type="component" value="Chromosome"/>
</dbReference>
<dbReference type="Pfam" id="PF01112">
    <property type="entry name" value="Asparaginase_2"/>
    <property type="match status" value="1"/>
</dbReference>
<evidence type="ECO:0000256" key="6">
    <source>
        <dbReference type="PIRSR" id="PIRSR600246-2"/>
    </source>
</evidence>
<feature type="binding site" evidence="6">
    <location>
        <begin position="230"/>
        <end position="233"/>
    </location>
    <ligand>
        <name>substrate</name>
    </ligand>
</feature>
<dbReference type="GO" id="GO:0008233">
    <property type="term" value="F:peptidase activity"/>
    <property type="evidence" value="ECO:0007669"/>
    <property type="project" value="UniProtKB-KW"/>
</dbReference>
<sequence length="313" mass="33484">MNQHRPILLIHGGAGTRALSRAQRRWLEQALVEGHGALREGAQAIDAVEASIRILEGSGVFNAGLGSNRQLDGVTRMDASIMEGLGLRAGAVASIEDVAYPITAAHLVLKETAHVLLAGPPATELARYFKLAPRPSVIKQIRRRGKRHRLTERALRTAKLFETMSKAKFAWRDRHGRETVGAVALDGRGTLAAGASTGGIDVMLPGRVGDTPLIGCGIYADNRAGAVSMTGWGESIIRVAVAKEIVDRMVSGASPGKAARAVFTHLISRIRGEAGALVLAPDGRFAIRHTTPRMAAGHWDGRGKLVIRDRFEE</sequence>
<dbReference type="GO" id="GO:0006508">
    <property type="term" value="P:proteolysis"/>
    <property type="evidence" value="ECO:0007669"/>
    <property type="project" value="UniProtKB-KW"/>
</dbReference>
<keyword evidence="3" id="KW-0068">Autocatalytic cleavage</keyword>
<feature type="site" description="Cleavage; by autolysis" evidence="7">
    <location>
        <begin position="178"/>
        <end position="179"/>
    </location>
</feature>
<dbReference type="FunFam" id="3.60.20.30:FF:000001">
    <property type="entry name" value="Isoaspartyl peptidase/L-asparaginase"/>
    <property type="match status" value="1"/>
</dbReference>
<evidence type="ECO:0000313" key="8">
    <source>
        <dbReference type="EMBL" id="CAI4034147.1"/>
    </source>
</evidence>
<dbReference type="EMBL" id="OX365700">
    <property type="protein sequence ID" value="CAI4034147.1"/>
    <property type="molecule type" value="Genomic_DNA"/>
</dbReference>